<protein>
    <recommendedName>
        <fullName evidence="9">Cell division protein FtsQ</fullName>
    </recommendedName>
</protein>
<evidence type="ECO:0000256" key="6">
    <source>
        <dbReference type="ARBA" id="ARBA00022989"/>
    </source>
</evidence>
<dbReference type="Pfam" id="PF08478">
    <property type="entry name" value="POTRA_1"/>
    <property type="match status" value="1"/>
</dbReference>
<evidence type="ECO:0000256" key="8">
    <source>
        <dbReference type="ARBA" id="ARBA00023306"/>
    </source>
</evidence>
<dbReference type="PROSITE" id="PS51779">
    <property type="entry name" value="POTRA"/>
    <property type="match status" value="1"/>
</dbReference>
<keyword evidence="3 9" id="KW-0997">Cell inner membrane</keyword>
<evidence type="ECO:0000256" key="5">
    <source>
        <dbReference type="ARBA" id="ARBA00022692"/>
    </source>
</evidence>
<comment type="similarity">
    <text evidence="9">Belongs to the FtsQ/DivIB family. FtsQ subfamily.</text>
</comment>
<dbReference type="EMBL" id="DMVW01000100">
    <property type="protein sequence ID" value="HAR52326.1"/>
    <property type="molecule type" value="Genomic_DNA"/>
</dbReference>
<dbReference type="GO" id="GO:0005886">
    <property type="term" value="C:plasma membrane"/>
    <property type="evidence" value="ECO:0007669"/>
    <property type="project" value="UniProtKB-SubCell"/>
</dbReference>
<feature type="domain" description="POTRA" evidence="10">
    <location>
        <begin position="73"/>
        <end position="141"/>
    </location>
</feature>
<dbReference type="PANTHER" id="PTHR35851:SF1">
    <property type="entry name" value="CELL DIVISION PROTEIN FTSQ"/>
    <property type="match status" value="1"/>
</dbReference>
<dbReference type="GO" id="GO:0043093">
    <property type="term" value="P:FtsZ-dependent cytokinesis"/>
    <property type="evidence" value="ECO:0007669"/>
    <property type="project" value="UniProtKB-UniRule"/>
</dbReference>
<keyword evidence="5 9" id="KW-0812">Transmembrane</keyword>
<gene>
    <name evidence="9" type="primary">ftsQ</name>
    <name evidence="11" type="ORF">DCS45_10700</name>
</gene>
<sequence length="289" mass="32044">MQKLRHDPAPSRWSYRMQRLMLTPIFRKLLRVGLPFALSFGAASLYLNQPEVRDSLITRIAEIRETIEERPEFMVNLLAVEGASDEVASEIREIFPVALPASSFDFDLDELRITIEDLPAVASAAVRLRQGGVLELAITERQPAALLRTRAGLSVIDVEGVTIAQAQSLSDYPELPLLTGEGAEASVAEAQAIEAAAGPLAPRILGLVRMGARRWDVVLDGEQRILLPEAAPVRALERVIVLNETNDMLERDIAVVDMRLAERPAIRMRERAVEAWWQVRNSVAGVKDQ</sequence>
<dbReference type="Proteomes" id="UP000264719">
    <property type="component" value="Unassembled WGS sequence"/>
</dbReference>
<keyword evidence="8 9" id="KW-0131">Cell cycle</keyword>
<dbReference type="AlphaFoldDB" id="A0A348WCR4"/>
<keyword evidence="2 9" id="KW-1003">Cell membrane</keyword>
<dbReference type="HAMAP" id="MF_00911">
    <property type="entry name" value="FtsQ_subfam"/>
    <property type="match status" value="1"/>
</dbReference>
<keyword evidence="4 9" id="KW-0132">Cell division</keyword>
<comment type="caution">
    <text evidence="11">The sequence shown here is derived from an EMBL/GenBank/DDBJ whole genome shotgun (WGS) entry which is preliminary data.</text>
</comment>
<keyword evidence="7 9" id="KW-0472">Membrane</keyword>
<dbReference type="InterPro" id="IPR005548">
    <property type="entry name" value="Cell_div_FtsQ/DivIB_C"/>
</dbReference>
<evidence type="ECO:0000256" key="9">
    <source>
        <dbReference type="HAMAP-Rule" id="MF_00911"/>
    </source>
</evidence>
<evidence type="ECO:0000259" key="10">
    <source>
        <dbReference type="PROSITE" id="PS51779"/>
    </source>
</evidence>
<keyword evidence="6 9" id="KW-1133">Transmembrane helix</keyword>
<evidence type="ECO:0000313" key="12">
    <source>
        <dbReference type="Proteomes" id="UP000264719"/>
    </source>
</evidence>
<dbReference type="PANTHER" id="PTHR35851">
    <property type="entry name" value="CELL DIVISION PROTEIN FTSQ"/>
    <property type="match status" value="1"/>
</dbReference>
<dbReference type="Pfam" id="PF03799">
    <property type="entry name" value="FtsQ_DivIB_C"/>
    <property type="match status" value="1"/>
</dbReference>
<accession>A0A348WCR4</accession>
<organism evidence="11 12">
    <name type="scientific">Roseovarius nubinhibens</name>
    <dbReference type="NCBI Taxonomy" id="314263"/>
    <lineage>
        <taxon>Bacteria</taxon>
        <taxon>Pseudomonadati</taxon>
        <taxon>Pseudomonadota</taxon>
        <taxon>Alphaproteobacteria</taxon>
        <taxon>Rhodobacterales</taxon>
        <taxon>Roseobacteraceae</taxon>
        <taxon>Roseovarius</taxon>
    </lineage>
</organism>
<reference evidence="11 12" key="1">
    <citation type="journal article" date="2018" name="Nat. Biotechnol.">
        <title>A standardized bacterial taxonomy based on genome phylogeny substantially revises the tree of life.</title>
        <authorList>
            <person name="Parks D.H."/>
            <person name="Chuvochina M."/>
            <person name="Waite D.W."/>
            <person name="Rinke C."/>
            <person name="Skarshewski A."/>
            <person name="Chaumeil P.A."/>
            <person name="Hugenholtz P."/>
        </authorList>
    </citation>
    <scope>NUCLEOTIDE SEQUENCE [LARGE SCALE GENOMIC DNA]</scope>
    <source>
        <strain evidence="11">UBA9169</strain>
    </source>
</reference>
<evidence type="ECO:0000256" key="2">
    <source>
        <dbReference type="ARBA" id="ARBA00022475"/>
    </source>
</evidence>
<evidence type="ECO:0000256" key="3">
    <source>
        <dbReference type="ARBA" id="ARBA00022519"/>
    </source>
</evidence>
<dbReference type="InterPro" id="IPR034746">
    <property type="entry name" value="POTRA"/>
</dbReference>
<dbReference type="Gene3D" id="3.40.50.11690">
    <property type="entry name" value="Cell division protein FtsQ/DivIB"/>
    <property type="match status" value="1"/>
</dbReference>
<dbReference type="GO" id="GO:0090529">
    <property type="term" value="P:cell septum assembly"/>
    <property type="evidence" value="ECO:0007669"/>
    <property type="project" value="InterPro"/>
</dbReference>
<dbReference type="InterPro" id="IPR013685">
    <property type="entry name" value="POTRA_FtsQ_type"/>
</dbReference>
<dbReference type="InterPro" id="IPR026579">
    <property type="entry name" value="FtsQ"/>
</dbReference>
<proteinExistence type="inferred from homology"/>
<dbReference type="InterPro" id="IPR045335">
    <property type="entry name" value="FtsQ_C_sf"/>
</dbReference>
<comment type="subcellular location">
    <subcellularLocation>
        <location evidence="9">Cell inner membrane</location>
        <topology evidence="9">Single-pass type II membrane protein</topology>
    </subcellularLocation>
    <subcellularLocation>
        <location evidence="1">Membrane</location>
    </subcellularLocation>
    <text evidence="9">Localizes to the division septum.</text>
</comment>
<dbReference type="GO" id="GO:0032153">
    <property type="term" value="C:cell division site"/>
    <property type="evidence" value="ECO:0007669"/>
    <property type="project" value="UniProtKB-UniRule"/>
</dbReference>
<comment type="function">
    <text evidence="9">Essential cell division protein.</text>
</comment>
<evidence type="ECO:0000313" key="11">
    <source>
        <dbReference type="EMBL" id="HAR52326.1"/>
    </source>
</evidence>
<evidence type="ECO:0000256" key="1">
    <source>
        <dbReference type="ARBA" id="ARBA00004370"/>
    </source>
</evidence>
<name>A0A348WCR4_9RHOB</name>
<evidence type="ECO:0000256" key="7">
    <source>
        <dbReference type="ARBA" id="ARBA00023136"/>
    </source>
</evidence>
<evidence type="ECO:0000256" key="4">
    <source>
        <dbReference type="ARBA" id="ARBA00022618"/>
    </source>
</evidence>